<dbReference type="Proteomes" id="UP001458946">
    <property type="component" value="Unassembled WGS sequence"/>
</dbReference>
<keyword evidence="5" id="KW-1185">Reference proteome</keyword>
<gene>
    <name evidence="4" type="ORF">Dxin01_03976</name>
</gene>
<feature type="region of interest" description="Disordered" evidence="2">
    <location>
        <begin position="395"/>
        <end position="427"/>
    </location>
</feature>
<comment type="similarity">
    <text evidence="1">Belongs to the short-chain fatty acyl-CoA assimilation regulator (ScfR) family.</text>
</comment>
<dbReference type="InterPro" id="IPR001387">
    <property type="entry name" value="Cro/C1-type_HTH"/>
</dbReference>
<dbReference type="Pfam" id="PF13560">
    <property type="entry name" value="HTH_31"/>
    <property type="match status" value="1"/>
</dbReference>
<dbReference type="InterPro" id="IPR010359">
    <property type="entry name" value="IrrE_HExxH"/>
</dbReference>
<evidence type="ECO:0000313" key="5">
    <source>
        <dbReference type="Proteomes" id="UP001458946"/>
    </source>
</evidence>
<dbReference type="InterPro" id="IPR052345">
    <property type="entry name" value="Rad_response_metalloprotease"/>
</dbReference>
<proteinExistence type="inferred from homology"/>
<evidence type="ECO:0000256" key="2">
    <source>
        <dbReference type="SAM" id="MobiDB-lite"/>
    </source>
</evidence>
<evidence type="ECO:0000256" key="1">
    <source>
        <dbReference type="ARBA" id="ARBA00007227"/>
    </source>
</evidence>
<organism evidence="4 5">
    <name type="scientific">Deinococcus xinjiangensis</name>
    <dbReference type="NCBI Taxonomy" id="457454"/>
    <lineage>
        <taxon>Bacteria</taxon>
        <taxon>Thermotogati</taxon>
        <taxon>Deinococcota</taxon>
        <taxon>Deinococci</taxon>
        <taxon>Deinococcales</taxon>
        <taxon>Deinococcaceae</taxon>
        <taxon>Deinococcus</taxon>
    </lineage>
</organism>
<dbReference type="EMBL" id="BAABRN010000096">
    <property type="protein sequence ID" value="GAA5504207.1"/>
    <property type="molecule type" value="Genomic_DNA"/>
</dbReference>
<dbReference type="PANTHER" id="PTHR43236:SF1">
    <property type="entry name" value="BLL7220 PROTEIN"/>
    <property type="match status" value="1"/>
</dbReference>
<comment type="caution">
    <text evidence="4">The sequence shown here is derived from an EMBL/GenBank/DDBJ whole genome shotgun (WGS) entry which is preliminary data.</text>
</comment>
<dbReference type="Pfam" id="PF06114">
    <property type="entry name" value="Peptidase_M78"/>
    <property type="match status" value="1"/>
</dbReference>
<accession>A0ABP9VG77</accession>
<dbReference type="SUPFAM" id="SSF47413">
    <property type="entry name" value="lambda repressor-like DNA-binding domains"/>
    <property type="match status" value="1"/>
</dbReference>
<dbReference type="SMART" id="SM00530">
    <property type="entry name" value="HTH_XRE"/>
    <property type="match status" value="1"/>
</dbReference>
<dbReference type="Gene3D" id="1.10.10.2910">
    <property type="match status" value="1"/>
</dbReference>
<dbReference type="InterPro" id="IPR010982">
    <property type="entry name" value="Lambda_DNA-bd_dom_sf"/>
</dbReference>
<sequence>MDTPTPTLGARLREARDRTGLDQQAAATALNVDRVNLSYWENDRRTPGLAHLQRLAEVYSTTVDYLLGATDEPSEPDHHAALYAHLTGADKQASKALKSWLTFLDDWADLRSEVDGELPGRGQTFVPEGRVAEPVTDSRRAPALAVRTRELCHLGLDAIPDLMAFLDSKNILVCRKDMGKGSDVSGMFYNHPRLGFCILVNSGHQPGRQQFTMAHEMAHALFHHQERGLISRASIKERREKFADTFAAHFLVPTEALRKAVERCESTEAGAPLDPYDVVRMQREFRVSYAMLLLRLYSEGFIDKETFDRYQQYSPRSLAERLSINTDEFQKEYECPPELATYSPSIIDTVFRYLQDGSLSVPAAASLLDVPQEVVSLLLRQYDQAHADEMQEYAQLPSPEQISPRFTRNHPKASAVPSRRSSAKMTG</sequence>
<evidence type="ECO:0000259" key="3">
    <source>
        <dbReference type="PROSITE" id="PS50943"/>
    </source>
</evidence>
<dbReference type="PANTHER" id="PTHR43236">
    <property type="entry name" value="ANTITOXIN HIGA1"/>
    <property type="match status" value="1"/>
</dbReference>
<dbReference type="RefSeq" id="WP_353544174.1">
    <property type="nucleotide sequence ID" value="NZ_BAABRN010000096.1"/>
</dbReference>
<protein>
    <recommendedName>
        <fullName evidence="3">HTH cro/C1-type domain-containing protein</fullName>
    </recommendedName>
</protein>
<feature type="domain" description="HTH cro/C1-type" evidence="3">
    <location>
        <begin position="12"/>
        <end position="66"/>
    </location>
</feature>
<dbReference type="CDD" id="cd00093">
    <property type="entry name" value="HTH_XRE"/>
    <property type="match status" value="1"/>
</dbReference>
<name>A0ABP9VG77_9DEIO</name>
<dbReference type="PROSITE" id="PS50943">
    <property type="entry name" value="HTH_CROC1"/>
    <property type="match status" value="1"/>
</dbReference>
<evidence type="ECO:0000313" key="4">
    <source>
        <dbReference type="EMBL" id="GAA5504207.1"/>
    </source>
</evidence>
<reference evidence="4 5" key="1">
    <citation type="submission" date="2024-02" db="EMBL/GenBank/DDBJ databases">
        <title>Deinococcus xinjiangensis NBRC 107630.</title>
        <authorList>
            <person name="Ichikawa N."/>
            <person name="Katano-Makiyama Y."/>
            <person name="Hidaka K."/>
        </authorList>
    </citation>
    <scope>NUCLEOTIDE SEQUENCE [LARGE SCALE GENOMIC DNA]</scope>
    <source>
        <strain evidence="4 5">NBRC 107630</strain>
    </source>
</reference>
<dbReference type="Gene3D" id="1.10.260.40">
    <property type="entry name" value="lambda repressor-like DNA-binding domains"/>
    <property type="match status" value="1"/>
</dbReference>